<dbReference type="InterPro" id="IPR050589">
    <property type="entry name" value="Ikaros_C2H2-ZF"/>
</dbReference>
<evidence type="ECO:0000256" key="1">
    <source>
        <dbReference type="ARBA" id="ARBA00004123"/>
    </source>
</evidence>
<dbReference type="FunFam" id="3.30.160.60:FF:001437">
    <property type="entry name" value="Zinc finger protein 594"/>
    <property type="match status" value="1"/>
</dbReference>
<dbReference type="AlphaFoldDB" id="A0A8D0F7L3"/>
<evidence type="ECO:0000259" key="13">
    <source>
        <dbReference type="PROSITE" id="PS50157"/>
    </source>
</evidence>
<dbReference type="FunFam" id="3.30.160.60:FF:002343">
    <property type="entry name" value="Zinc finger protein 33A"/>
    <property type="match status" value="3"/>
</dbReference>
<feature type="domain" description="C2H2-type" evidence="13">
    <location>
        <begin position="227"/>
        <end position="254"/>
    </location>
</feature>
<dbReference type="Proteomes" id="UP000694551">
    <property type="component" value="Unplaced"/>
</dbReference>
<reference evidence="14" key="2">
    <citation type="submission" date="2025-09" db="UniProtKB">
        <authorList>
            <consortium name="Ensembl"/>
        </authorList>
    </citation>
    <scope>IDENTIFICATION</scope>
</reference>
<dbReference type="FunFam" id="3.30.160.60:FF:000848">
    <property type="entry name" value="Zinc finger protein 35"/>
    <property type="match status" value="1"/>
</dbReference>
<feature type="domain" description="C2H2-type" evidence="13">
    <location>
        <begin position="283"/>
        <end position="310"/>
    </location>
</feature>
<evidence type="ECO:0000256" key="4">
    <source>
        <dbReference type="ARBA" id="ARBA00022737"/>
    </source>
</evidence>
<dbReference type="GO" id="GO:0005634">
    <property type="term" value="C:nucleus"/>
    <property type="evidence" value="ECO:0007669"/>
    <property type="project" value="UniProtKB-SubCell"/>
</dbReference>
<protein>
    <recommendedName>
        <fullName evidence="13">C2H2-type domain-containing protein</fullName>
    </recommendedName>
</protein>
<dbReference type="PROSITE" id="PS50157">
    <property type="entry name" value="ZINC_FINGER_C2H2_2"/>
    <property type="match status" value="8"/>
</dbReference>
<dbReference type="FunFam" id="3.30.160.60:FF:000100">
    <property type="entry name" value="Zinc finger 45-like"/>
    <property type="match status" value="1"/>
</dbReference>
<dbReference type="FunFam" id="3.30.160.60:FF:000424">
    <property type="entry name" value="Zinc finger protein 140"/>
    <property type="match status" value="1"/>
</dbReference>
<evidence type="ECO:0000313" key="14">
    <source>
        <dbReference type="Ensembl" id="ENSSOCP00000010577.1"/>
    </source>
</evidence>
<dbReference type="Pfam" id="PF00096">
    <property type="entry name" value="zf-C2H2"/>
    <property type="match status" value="8"/>
</dbReference>
<dbReference type="SMART" id="SM00355">
    <property type="entry name" value="ZnF_C2H2"/>
    <property type="match status" value="8"/>
</dbReference>
<dbReference type="PANTHER" id="PTHR24404">
    <property type="entry name" value="ZINC FINGER PROTEIN"/>
    <property type="match status" value="1"/>
</dbReference>
<dbReference type="Gene3D" id="3.30.160.60">
    <property type="entry name" value="Classic Zinc Finger"/>
    <property type="match status" value="9"/>
</dbReference>
<feature type="region of interest" description="Disordered" evidence="12">
    <location>
        <begin position="411"/>
        <end position="452"/>
    </location>
</feature>
<evidence type="ECO:0000256" key="10">
    <source>
        <dbReference type="ARBA" id="ARBA00023242"/>
    </source>
</evidence>
<proteinExistence type="inferred from homology"/>
<evidence type="ECO:0000256" key="5">
    <source>
        <dbReference type="ARBA" id="ARBA00022771"/>
    </source>
</evidence>
<dbReference type="InterPro" id="IPR013087">
    <property type="entry name" value="Znf_C2H2_type"/>
</dbReference>
<dbReference type="GO" id="GO:0006357">
    <property type="term" value="P:regulation of transcription by RNA polymerase II"/>
    <property type="evidence" value="ECO:0007669"/>
    <property type="project" value="TreeGrafter"/>
</dbReference>
<keyword evidence="7" id="KW-0805">Transcription regulation</keyword>
<keyword evidence="9" id="KW-0804">Transcription</keyword>
<keyword evidence="4" id="KW-0677">Repeat</keyword>
<keyword evidence="5 11" id="KW-0863">Zinc-finger</keyword>
<evidence type="ECO:0000256" key="6">
    <source>
        <dbReference type="ARBA" id="ARBA00022833"/>
    </source>
</evidence>
<evidence type="ECO:0000256" key="3">
    <source>
        <dbReference type="ARBA" id="ARBA00022723"/>
    </source>
</evidence>
<dbReference type="GO" id="GO:0000978">
    <property type="term" value="F:RNA polymerase II cis-regulatory region sequence-specific DNA binding"/>
    <property type="evidence" value="ECO:0007669"/>
    <property type="project" value="TreeGrafter"/>
</dbReference>
<comment type="subcellular location">
    <subcellularLocation>
        <location evidence="1">Nucleus</location>
    </subcellularLocation>
</comment>
<evidence type="ECO:0000256" key="8">
    <source>
        <dbReference type="ARBA" id="ARBA00023125"/>
    </source>
</evidence>
<keyword evidence="6" id="KW-0862">Zinc</keyword>
<feature type="domain" description="C2H2-type" evidence="13">
    <location>
        <begin position="339"/>
        <end position="366"/>
    </location>
</feature>
<name>A0A8D0F7L3_STROC</name>
<dbReference type="GO" id="GO:0003700">
    <property type="term" value="F:DNA-binding transcription factor activity"/>
    <property type="evidence" value="ECO:0007669"/>
    <property type="project" value="TreeGrafter"/>
</dbReference>
<feature type="domain" description="C2H2-type" evidence="13">
    <location>
        <begin position="255"/>
        <end position="282"/>
    </location>
</feature>
<evidence type="ECO:0000256" key="12">
    <source>
        <dbReference type="SAM" id="MobiDB-lite"/>
    </source>
</evidence>
<dbReference type="SUPFAM" id="SSF57667">
    <property type="entry name" value="beta-beta-alpha zinc fingers"/>
    <property type="match status" value="5"/>
</dbReference>
<dbReference type="InterPro" id="IPR036236">
    <property type="entry name" value="Znf_C2H2_sf"/>
</dbReference>
<evidence type="ECO:0000256" key="2">
    <source>
        <dbReference type="ARBA" id="ARBA00006991"/>
    </source>
</evidence>
<feature type="domain" description="C2H2-type" evidence="13">
    <location>
        <begin position="311"/>
        <end position="338"/>
    </location>
</feature>
<keyword evidence="10" id="KW-0539">Nucleus</keyword>
<dbReference type="PANTHER" id="PTHR24404:SF114">
    <property type="entry name" value="KLUMPFUSS, ISOFORM B-RELATED"/>
    <property type="match status" value="1"/>
</dbReference>
<feature type="region of interest" description="Disordered" evidence="12">
    <location>
        <begin position="39"/>
        <end position="91"/>
    </location>
</feature>
<feature type="domain" description="C2H2-type" evidence="13">
    <location>
        <begin position="367"/>
        <end position="394"/>
    </location>
</feature>
<keyword evidence="8" id="KW-0238">DNA-binding</keyword>
<dbReference type="FunFam" id="3.30.160.60:FF:001178">
    <property type="entry name" value="zinc finger protein 287"/>
    <property type="match status" value="1"/>
</dbReference>
<feature type="domain" description="C2H2-type" evidence="13">
    <location>
        <begin position="199"/>
        <end position="226"/>
    </location>
</feature>
<evidence type="ECO:0000313" key="15">
    <source>
        <dbReference type="Proteomes" id="UP000694551"/>
    </source>
</evidence>
<evidence type="ECO:0000256" key="7">
    <source>
        <dbReference type="ARBA" id="ARBA00023015"/>
    </source>
</evidence>
<organism evidence="14 15">
    <name type="scientific">Strix occidentalis caurina</name>
    <name type="common">northern spotted owl</name>
    <dbReference type="NCBI Taxonomy" id="311401"/>
    <lineage>
        <taxon>Eukaryota</taxon>
        <taxon>Metazoa</taxon>
        <taxon>Chordata</taxon>
        <taxon>Craniata</taxon>
        <taxon>Vertebrata</taxon>
        <taxon>Euteleostomi</taxon>
        <taxon>Archelosauria</taxon>
        <taxon>Archosauria</taxon>
        <taxon>Dinosauria</taxon>
        <taxon>Saurischia</taxon>
        <taxon>Theropoda</taxon>
        <taxon>Coelurosauria</taxon>
        <taxon>Aves</taxon>
        <taxon>Neognathae</taxon>
        <taxon>Neoaves</taxon>
        <taxon>Telluraves</taxon>
        <taxon>Strigiformes</taxon>
        <taxon>Strigidae</taxon>
        <taxon>Strix</taxon>
    </lineage>
</organism>
<reference evidence="14" key="1">
    <citation type="submission" date="2025-08" db="UniProtKB">
        <authorList>
            <consortium name="Ensembl"/>
        </authorList>
    </citation>
    <scope>IDENTIFICATION</scope>
</reference>
<feature type="domain" description="C2H2-type" evidence="13">
    <location>
        <begin position="395"/>
        <end position="422"/>
    </location>
</feature>
<keyword evidence="15" id="KW-1185">Reference proteome</keyword>
<evidence type="ECO:0000256" key="11">
    <source>
        <dbReference type="PROSITE-ProRule" id="PRU00042"/>
    </source>
</evidence>
<dbReference type="PROSITE" id="PS00028">
    <property type="entry name" value="ZINC_FINGER_C2H2_1"/>
    <property type="match status" value="8"/>
</dbReference>
<evidence type="ECO:0000256" key="9">
    <source>
        <dbReference type="ARBA" id="ARBA00023163"/>
    </source>
</evidence>
<comment type="similarity">
    <text evidence="2">Belongs to the krueppel C2H2-type zinc-finger protein family.</text>
</comment>
<feature type="compositionally biased region" description="Basic and acidic residues" evidence="12">
    <location>
        <begin position="61"/>
        <end position="70"/>
    </location>
</feature>
<accession>A0A8D0F7L3</accession>
<keyword evidence="3" id="KW-0479">Metal-binding</keyword>
<dbReference type="Ensembl" id="ENSSOCT00000010862.1">
    <property type="protein sequence ID" value="ENSSOCP00000010577.1"/>
    <property type="gene ID" value="ENSSOCG00000008048.1"/>
</dbReference>
<sequence length="452" mass="51002">MKPPGLSLRPTVGLDDLKGLFQPHRLCTKRAAATLQLLPVPGSRNPPVSSPGSERAAVVPRDVRDRDPQRSRRKKKNKTLLRASRFSPHRGEAAEKPLPGFHPFQLNFFCLVCWFFRSISPLLISSPVCGQGASARPELSPPHLPLGFFLCLHTETRPATPSGRGRCGACERSRGREGCPGDRSTLIRHERVHTGEKPYKCHECGKRFTRSSDIVVHRRTHTGEKPFECAECGKRFSQRSNLFTHQIVHTGEKPFACHECGKTFARRSELTIHQRTHTEEKPYQCSQCEKSFRGRYGLFRHERLHTGEKPYECDECGKSFGQSGDLITHQRFHTGEKPYQCSACGKFFCNKSSLVKHQKWHSGEKPYKCHECGKSFGQSSDLIAHQRTHTGEKPYPCAECGKRFTRKSSLIVHQRGHRGRRTGELSKFGKNLAEDSSADAPRTASSRPFAPR</sequence>
<dbReference type="GO" id="GO:0008270">
    <property type="term" value="F:zinc ion binding"/>
    <property type="evidence" value="ECO:0007669"/>
    <property type="project" value="UniProtKB-KW"/>
</dbReference>